<evidence type="ECO:0000256" key="4">
    <source>
        <dbReference type="ARBA" id="ARBA00022692"/>
    </source>
</evidence>
<evidence type="ECO:0000256" key="5">
    <source>
        <dbReference type="ARBA" id="ARBA00022792"/>
    </source>
</evidence>
<comment type="pathway">
    <text evidence="2">Energy metabolism; oxidative phosphorylation.</text>
</comment>
<keyword evidence="8" id="KW-0472">Membrane</keyword>
<keyword evidence="11" id="KW-1185">Reference proteome</keyword>
<feature type="compositionally biased region" description="Basic and acidic residues" evidence="9">
    <location>
        <begin position="84"/>
        <end position="99"/>
    </location>
</feature>
<dbReference type="Gene3D" id="4.10.93.10">
    <property type="entry name" value="Mitochondrial cytochrome c oxidase subunit VIc/VIIs"/>
    <property type="match status" value="1"/>
</dbReference>
<accession>B4JAY8</accession>
<evidence type="ECO:0000256" key="7">
    <source>
        <dbReference type="ARBA" id="ARBA00023128"/>
    </source>
</evidence>
<organism evidence="11">
    <name type="scientific">Drosophila grimshawi</name>
    <name type="common">Hawaiian fruit fly</name>
    <name type="synonym">Idiomyia grimshawi</name>
    <dbReference type="NCBI Taxonomy" id="7222"/>
    <lineage>
        <taxon>Eukaryota</taxon>
        <taxon>Metazoa</taxon>
        <taxon>Ecdysozoa</taxon>
        <taxon>Arthropoda</taxon>
        <taxon>Hexapoda</taxon>
        <taxon>Insecta</taxon>
        <taxon>Pterygota</taxon>
        <taxon>Neoptera</taxon>
        <taxon>Endopterygota</taxon>
        <taxon>Diptera</taxon>
        <taxon>Brachycera</taxon>
        <taxon>Muscomorpha</taxon>
        <taxon>Ephydroidea</taxon>
        <taxon>Drosophilidae</taxon>
        <taxon>Drosophila</taxon>
        <taxon>Hawaiian Drosophila</taxon>
    </lineage>
</organism>
<proteinExistence type="inferred from homology"/>
<protein>
    <submittedName>
        <fullName evidence="10">GH10925</fullName>
    </submittedName>
</protein>
<keyword evidence="6" id="KW-1133">Transmembrane helix</keyword>
<dbReference type="PANTHER" id="PTHR48416:SF1">
    <property type="entry name" value="CYTOCHROME C OXIDASE SUBUNIT 6C"/>
    <property type="match status" value="1"/>
</dbReference>
<keyword evidence="7" id="KW-0496">Mitochondrion</keyword>
<evidence type="ECO:0000256" key="2">
    <source>
        <dbReference type="ARBA" id="ARBA00004673"/>
    </source>
</evidence>
<dbReference type="STRING" id="7222.B4JAY8"/>
<dbReference type="InParanoid" id="B4JAY8"/>
<gene>
    <name evidence="10" type="primary">Dgri\GH10925</name>
    <name evidence="10" type="ORF">Dgri_GH10925</name>
</gene>
<evidence type="ECO:0000256" key="3">
    <source>
        <dbReference type="ARBA" id="ARBA00007204"/>
    </source>
</evidence>
<feature type="region of interest" description="Disordered" evidence="9">
    <location>
        <begin position="77"/>
        <end position="99"/>
    </location>
</feature>
<dbReference type="KEGG" id="dgr:6562583"/>
<evidence type="ECO:0000313" key="11">
    <source>
        <dbReference type="Proteomes" id="UP000001070"/>
    </source>
</evidence>
<dbReference type="InterPro" id="IPR034884">
    <property type="entry name" value="Cytochrome_c_oxidase_VIc/VIIs"/>
</dbReference>
<dbReference type="AlphaFoldDB" id="B4JAY8"/>
<dbReference type="InterPro" id="IPR051389">
    <property type="entry name" value="Cytochrome_c_oxidase_VIc"/>
</dbReference>
<dbReference type="FunCoup" id="B4JAY8">
    <property type="interactions" value="130"/>
</dbReference>
<name>B4JAY8_DROGR</name>
<dbReference type="HOGENOM" id="CLU_2375053_0_0_1"/>
<dbReference type="eggNOG" id="ENOG502T94N">
    <property type="taxonomic scope" value="Eukaryota"/>
</dbReference>
<dbReference type="PhylomeDB" id="B4JAY8"/>
<dbReference type="Proteomes" id="UP000001070">
    <property type="component" value="Unassembled WGS sequence"/>
</dbReference>
<comment type="subcellular location">
    <subcellularLocation>
        <location evidence="1">Mitochondrion inner membrane</location>
        <topology evidence="1">Single-pass membrane protein</topology>
    </subcellularLocation>
</comment>
<comment type="similarity">
    <text evidence="3">Belongs to the cytochrome c oxidase subunit 6c family.</text>
</comment>
<evidence type="ECO:0000256" key="6">
    <source>
        <dbReference type="ARBA" id="ARBA00022989"/>
    </source>
</evidence>
<dbReference type="GO" id="GO:0005743">
    <property type="term" value="C:mitochondrial inner membrane"/>
    <property type="evidence" value="ECO:0007669"/>
    <property type="project" value="UniProtKB-SubCell"/>
</dbReference>
<dbReference type="SUPFAM" id="SSF81415">
    <property type="entry name" value="Mitochondrial cytochrome c oxidase subunit VIc"/>
    <property type="match status" value="1"/>
</dbReference>
<evidence type="ECO:0000256" key="8">
    <source>
        <dbReference type="ARBA" id="ARBA00023136"/>
    </source>
</evidence>
<dbReference type="OMA" id="EFKFPMH"/>
<evidence type="ECO:0000313" key="10">
    <source>
        <dbReference type="EMBL" id="EDW02858.1"/>
    </source>
</evidence>
<reference evidence="10 11" key="1">
    <citation type="journal article" date="2007" name="Nature">
        <title>Evolution of genes and genomes on the Drosophila phylogeny.</title>
        <authorList>
            <consortium name="Drosophila 12 Genomes Consortium"/>
            <person name="Clark A.G."/>
            <person name="Eisen M.B."/>
            <person name="Smith D.R."/>
            <person name="Bergman C.M."/>
            <person name="Oliver B."/>
            <person name="Markow T.A."/>
            <person name="Kaufman T.C."/>
            <person name="Kellis M."/>
            <person name="Gelbart W."/>
            <person name="Iyer V.N."/>
            <person name="Pollard D.A."/>
            <person name="Sackton T.B."/>
            <person name="Larracuente A.M."/>
            <person name="Singh N.D."/>
            <person name="Abad J.P."/>
            <person name="Abt D.N."/>
            <person name="Adryan B."/>
            <person name="Aguade M."/>
            <person name="Akashi H."/>
            <person name="Anderson W.W."/>
            <person name="Aquadro C.F."/>
            <person name="Ardell D.H."/>
            <person name="Arguello R."/>
            <person name="Artieri C.G."/>
            <person name="Barbash D.A."/>
            <person name="Barker D."/>
            <person name="Barsanti P."/>
            <person name="Batterham P."/>
            <person name="Batzoglou S."/>
            <person name="Begun D."/>
            <person name="Bhutkar A."/>
            <person name="Blanco E."/>
            <person name="Bosak S.A."/>
            <person name="Bradley R.K."/>
            <person name="Brand A.D."/>
            <person name="Brent M.R."/>
            <person name="Brooks A.N."/>
            <person name="Brown R.H."/>
            <person name="Butlin R.K."/>
            <person name="Caggese C."/>
            <person name="Calvi B.R."/>
            <person name="Bernardo de Carvalho A."/>
            <person name="Caspi A."/>
            <person name="Castrezana S."/>
            <person name="Celniker S.E."/>
            <person name="Chang J.L."/>
            <person name="Chapple C."/>
            <person name="Chatterji S."/>
            <person name="Chinwalla A."/>
            <person name="Civetta A."/>
            <person name="Clifton S.W."/>
            <person name="Comeron J.M."/>
            <person name="Costello J.C."/>
            <person name="Coyne J.A."/>
            <person name="Daub J."/>
            <person name="David R.G."/>
            <person name="Delcher A.L."/>
            <person name="Delehaunty K."/>
            <person name="Do C.B."/>
            <person name="Ebling H."/>
            <person name="Edwards K."/>
            <person name="Eickbush T."/>
            <person name="Evans J.D."/>
            <person name="Filipski A."/>
            <person name="Findeiss S."/>
            <person name="Freyhult E."/>
            <person name="Fulton L."/>
            <person name="Fulton R."/>
            <person name="Garcia A.C."/>
            <person name="Gardiner A."/>
            <person name="Garfield D.A."/>
            <person name="Garvin B.E."/>
            <person name="Gibson G."/>
            <person name="Gilbert D."/>
            <person name="Gnerre S."/>
            <person name="Godfrey J."/>
            <person name="Good R."/>
            <person name="Gotea V."/>
            <person name="Gravely B."/>
            <person name="Greenberg A.J."/>
            <person name="Griffiths-Jones S."/>
            <person name="Gross S."/>
            <person name="Guigo R."/>
            <person name="Gustafson E.A."/>
            <person name="Haerty W."/>
            <person name="Hahn M.W."/>
            <person name="Halligan D.L."/>
            <person name="Halpern A.L."/>
            <person name="Halter G.M."/>
            <person name="Han M.V."/>
            <person name="Heger A."/>
            <person name="Hillier L."/>
            <person name="Hinrichs A.S."/>
            <person name="Holmes I."/>
            <person name="Hoskins R.A."/>
            <person name="Hubisz M.J."/>
            <person name="Hultmark D."/>
            <person name="Huntley M.A."/>
            <person name="Jaffe D.B."/>
            <person name="Jagadeeshan S."/>
            <person name="Jeck W.R."/>
            <person name="Johnson J."/>
            <person name="Jones C.D."/>
            <person name="Jordan W.C."/>
            <person name="Karpen G.H."/>
            <person name="Kataoka E."/>
            <person name="Keightley P.D."/>
            <person name="Kheradpour P."/>
            <person name="Kirkness E.F."/>
            <person name="Koerich L.B."/>
            <person name="Kristiansen K."/>
            <person name="Kudrna D."/>
            <person name="Kulathinal R.J."/>
            <person name="Kumar S."/>
            <person name="Kwok R."/>
            <person name="Lander E."/>
            <person name="Langley C.H."/>
            <person name="Lapoint R."/>
            <person name="Lazzaro B.P."/>
            <person name="Lee S.J."/>
            <person name="Levesque L."/>
            <person name="Li R."/>
            <person name="Lin C.F."/>
            <person name="Lin M.F."/>
            <person name="Lindblad-Toh K."/>
            <person name="Llopart A."/>
            <person name="Long M."/>
            <person name="Low L."/>
            <person name="Lozovsky E."/>
            <person name="Lu J."/>
            <person name="Luo M."/>
            <person name="Machado C.A."/>
            <person name="Makalowski W."/>
            <person name="Marzo M."/>
            <person name="Matsuda M."/>
            <person name="Matzkin L."/>
            <person name="McAllister B."/>
            <person name="McBride C.S."/>
            <person name="McKernan B."/>
            <person name="McKernan K."/>
            <person name="Mendez-Lago M."/>
            <person name="Minx P."/>
            <person name="Mollenhauer M.U."/>
            <person name="Montooth K."/>
            <person name="Mount S.M."/>
            <person name="Mu X."/>
            <person name="Myers E."/>
            <person name="Negre B."/>
            <person name="Newfeld S."/>
            <person name="Nielsen R."/>
            <person name="Noor M.A."/>
            <person name="O'Grady P."/>
            <person name="Pachter L."/>
            <person name="Papaceit M."/>
            <person name="Parisi M.J."/>
            <person name="Parisi M."/>
            <person name="Parts L."/>
            <person name="Pedersen J.S."/>
            <person name="Pesole G."/>
            <person name="Phillippy A.M."/>
            <person name="Ponting C.P."/>
            <person name="Pop M."/>
            <person name="Porcelli D."/>
            <person name="Powell J.R."/>
            <person name="Prohaska S."/>
            <person name="Pruitt K."/>
            <person name="Puig M."/>
            <person name="Quesneville H."/>
            <person name="Ram K.R."/>
            <person name="Rand D."/>
            <person name="Rasmussen M.D."/>
            <person name="Reed L.K."/>
            <person name="Reenan R."/>
            <person name="Reily A."/>
            <person name="Remington K.A."/>
            <person name="Rieger T.T."/>
            <person name="Ritchie M.G."/>
            <person name="Robin C."/>
            <person name="Rogers Y.H."/>
            <person name="Rohde C."/>
            <person name="Rozas J."/>
            <person name="Rubenfield M.J."/>
            <person name="Ruiz A."/>
            <person name="Russo S."/>
            <person name="Salzberg S.L."/>
            <person name="Sanchez-Gracia A."/>
            <person name="Saranga D.J."/>
            <person name="Sato H."/>
            <person name="Schaeffer S.W."/>
            <person name="Schatz M.C."/>
            <person name="Schlenke T."/>
            <person name="Schwartz R."/>
            <person name="Segarra C."/>
            <person name="Singh R.S."/>
            <person name="Sirot L."/>
            <person name="Sirota M."/>
            <person name="Sisneros N.B."/>
            <person name="Smith C.D."/>
            <person name="Smith T.F."/>
            <person name="Spieth J."/>
            <person name="Stage D.E."/>
            <person name="Stark A."/>
            <person name="Stephan W."/>
            <person name="Strausberg R.L."/>
            <person name="Strempel S."/>
            <person name="Sturgill D."/>
            <person name="Sutton G."/>
            <person name="Sutton G.G."/>
            <person name="Tao W."/>
            <person name="Teichmann S."/>
            <person name="Tobari Y.N."/>
            <person name="Tomimura Y."/>
            <person name="Tsolas J.M."/>
            <person name="Valente V.L."/>
            <person name="Venter E."/>
            <person name="Venter J.C."/>
            <person name="Vicario S."/>
            <person name="Vieira F.G."/>
            <person name="Vilella A.J."/>
            <person name="Villasante A."/>
            <person name="Walenz B."/>
            <person name="Wang J."/>
            <person name="Wasserman M."/>
            <person name="Watts T."/>
            <person name="Wilson D."/>
            <person name="Wilson R.K."/>
            <person name="Wing R.A."/>
            <person name="Wolfner M.F."/>
            <person name="Wong A."/>
            <person name="Wong G.K."/>
            <person name="Wu C.I."/>
            <person name="Wu G."/>
            <person name="Yamamoto D."/>
            <person name="Yang H.P."/>
            <person name="Yang S.P."/>
            <person name="Yorke J.A."/>
            <person name="Yoshida K."/>
            <person name="Zdobnov E."/>
            <person name="Zhang P."/>
            <person name="Zhang Y."/>
            <person name="Zimin A.V."/>
            <person name="Baldwin J."/>
            <person name="Abdouelleil A."/>
            <person name="Abdulkadir J."/>
            <person name="Abebe A."/>
            <person name="Abera B."/>
            <person name="Abreu J."/>
            <person name="Acer S.C."/>
            <person name="Aftuck L."/>
            <person name="Alexander A."/>
            <person name="An P."/>
            <person name="Anderson E."/>
            <person name="Anderson S."/>
            <person name="Arachi H."/>
            <person name="Azer M."/>
            <person name="Bachantsang P."/>
            <person name="Barry A."/>
            <person name="Bayul T."/>
            <person name="Berlin A."/>
            <person name="Bessette D."/>
            <person name="Bloom T."/>
            <person name="Blye J."/>
            <person name="Boguslavskiy L."/>
            <person name="Bonnet C."/>
            <person name="Boukhgalter B."/>
            <person name="Bourzgui I."/>
            <person name="Brown A."/>
            <person name="Cahill P."/>
            <person name="Channer S."/>
            <person name="Cheshatsang Y."/>
            <person name="Chuda L."/>
            <person name="Citroen M."/>
            <person name="Collymore A."/>
            <person name="Cooke P."/>
            <person name="Costello M."/>
            <person name="D'Aco K."/>
            <person name="Daza R."/>
            <person name="De Haan G."/>
            <person name="DeGray S."/>
            <person name="DeMaso C."/>
            <person name="Dhargay N."/>
            <person name="Dooley K."/>
            <person name="Dooley E."/>
            <person name="Doricent M."/>
            <person name="Dorje P."/>
            <person name="Dorjee K."/>
            <person name="Dupes A."/>
            <person name="Elong R."/>
            <person name="Falk J."/>
            <person name="Farina A."/>
            <person name="Faro S."/>
            <person name="Ferguson D."/>
            <person name="Fisher S."/>
            <person name="Foley C.D."/>
            <person name="Franke A."/>
            <person name="Friedrich D."/>
            <person name="Gadbois L."/>
            <person name="Gearin G."/>
            <person name="Gearin C.R."/>
            <person name="Giannoukos G."/>
            <person name="Goode T."/>
            <person name="Graham J."/>
            <person name="Grandbois E."/>
            <person name="Grewal S."/>
            <person name="Gyaltsen K."/>
            <person name="Hafez N."/>
            <person name="Hagos B."/>
            <person name="Hall J."/>
            <person name="Henson C."/>
            <person name="Hollinger A."/>
            <person name="Honan T."/>
            <person name="Huard M.D."/>
            <person name="Hughes L."/>
            <person name="Hurhula B."/>
            <person name="Husby M.E."/>
            <person name="Kamat A."/>
            <person name="Kanga B."/>
            <person name="Kashin S."/>
            <person name="Khazanovich D."/>
            <person name="Kisner P."/>
            <person name="Lance K."/>
            <person name="Lara M."/>
            <person name="Lee W."/>
            <person name="Lennon N."/>
            <person name="Letendre F."/>
            <person name="LeVine R."/>
            <person name="Lipovsky A."/>
            <person name="Liu X."/>
            <person name="Liu J."/>
            <person name="Liu S."/>
            <person name="Lokyitsang T."/>
            <person name="Lokyitsang Y."/>
            <person name="Lubonja R."/>
            <person name="Lui A."/>
            <person name="MacDonald P."/>
            <person name="Magnisalis V."/>
            <person name="Maru K."/>
            <person name="Matthews C."/>
            <person name="McCusker W."/>
            <person name="McDonough S."/>
            <person name="Mehta T."/>
            <person name="Meldrim J."/>
            <person name="Meneus L."/>
            <person name="Mihai O."/>
            <person name="Mihalev A."/>
            <person name="Mihova T."/>
            <person name="Mittelman R."/>
            <person name="Mlenga V."/>
            <person name="Montmayeur A."/>
            <person name="Mulrain L."/>
            <person name="Navidi A."/>
            <person name="Naylor J."/>
            <person name="Negash T."/>
            <person name="Nguyen T."/>
            <person name="Nguyen N."/>
            <person name="Nicol R."/>
            <person name="Norbu C."/>
            <person name="Norbu N."/>
            <person name="Novod N."/>
            <person name="O'Neill B."/>
            <person name="Osman S."/>
            <person name="Markiewicz E."/>
            <person name="Oyono O.L."/>
            <person name="Patti C."/>
            <person name="Phunkhang P."/>
            <person name="Pierre F."/>
            <person name="Priest M."/>
            <person name="Raghuraman S."/>
            <person name="Rege F."/>
            <person name="Reyes R."/>
            <person name="Rise C."/>
            <person name="Rogov P."/>
            <person name="Ross K."/>
            <person name="Ryan E."/>
            <person name="Settipalli S."/>
            <person name="Shea T."/>
            <person name="Sherpa N."/>
            <person name="Shi L."/>
            <person name="Shih D."/>
            <person name="Sparrow T."/>
            <person name="Spaulding J."/>
            <person name="Stalker J."/>
            <person name="Stange-Thomann N."/>
            <person name="Stavropoulos S."/>
            <person name="Stone C."/>
            <person name="Strader C."/>
            <person name="Tesfaye S."/>
            <person name="Thomson T."/>
            <person name="Thoulutsang Y."/>
            <person name="Thoulutsang D."/>
            <person name="Topham K."/>
            <person name="Topping I."/>
            <person name="Tsamla T."/>
            <person name="Vassiliev H."/>
            <person name="Vo A."/>
            <person name="Wangchuk T."/>
            <person name="Wangdi T."/>
            <person name="Weiand M."/>
            <person name="Wilkinson J."/>
            <person name="Wilson A."/>
            <person name="Yadav S."/>
            <person name="Young G."/>
            <person name="Yu Q."/>
            <person name="Zembek L."/>
            <person name="Zhong D."/>
            <person name="Zimmer A."/>
            <person name="Zwirko Z."/>
            <person name="Jaffe D.B."/>
            <person name="Alvarez P."/>
            <person name="Brockman W."/>
            <person name="Butler J."/>
            <person name="Chin C."/>
            <person name="Gnerre S."/>
            <person name="Grabherr M."/>
            <person name="Kleber M."/>
            <person name="Mauceli E."/>
            <person name="MacCallum I."/>
        </authorList>
    </citation>
    <scope>NUCLEOTIDE SEQUENCE [LARGE SCALE GENOMIC DNA]</scope>
    <source>
        <strain evidence="11">Tucson 15287-2541.00</strain>
    </source>
</reference>
<sequence length="99" mass="11490">MSKAKSEKPRPKFKFPMRDIHLNKSLRILKTACILSLVAPFCLYMLSNAPRKLKYKNFYANYDPMDAFDRMQSGGYLASCSNSKSDDKKDKDKDKDKKK</sequence>
<evidence type="ECO:0000256" key="1">
    <source>
        <dbReference type="ARBA" id="ARBA00004434"/>
    </source>
</evidence>
<evidence type="ECO:0000256" key="9">
    <source>
        <dbReference type="SAM" id="MobiDB-lite"/>
    </source>
</evidence>
<keyword evidence="5" id="KW-0999">Mitochondrion inner membrane</keyword>
<dbReference type="Pfam" id="PF02937">
    <property type="entry name" value="COX6C"/>
    <property type="match status" value="1"/>
</dbReference>
<keyword evidence="4" id="KW-0812">Transmembrane</keyword>
<dbReference type="PANTHER" id="PTHR48416">
    <property type="entry name" value="CYTOCHROME C OXIDASE SUBUNIT 6C"/>
    <property type="match status" value="1"/>
</dbReference>
<dbReference type="OrthoDB" id="10051322at2759"/>
<dbReference type="InterPro" id="IPR037169">
    <property type="entry name" value="Cytochrome_c_oxidase_VIc_sf"/>
</dbReference>
<dbReference type="EMBL" id="CH916368">
    <property type="protein sequence ID" value="EDW02858.1"/>
    <property type="molecule type" value="Genomic_DNA"/>
</dbReference>